<evidence type="ECO:0000256" key="1">
    <source>
        <dbReference type="SAM" id="Phobius"/>
    </source>
</evidence>
<gene>
    <name evidence="2" type="ORF">AFUS01_LOCUS18680</name>
</gene>
<dbReference type="PANTHER" id="PTHR20921">
    <property type="entry name" value="TRANSMEMBRANE PROTEIN 222"/>
    <property type="match status" value="1"/>
</dbReference>
<evidence type="ECO:0000313" key="2">
    <source>
        <dbReference type="EMBL" id="CAG7730001.1"/>
    </source>
</evidence>
<comment type="caution">
    <text evidence="2">The sequence shown here is derived from an EMBL/GenBank/DDBJ whole genome shotgun (WGS) entry which is preliminary data.</text>
</comment>
<evidence type="ECO:0008006" key="4">
    <source>
        <dbReference type="Google" id="ProtNLM"/>
    </source>
</evidence>
<reference evidence="2" key="1">
    <citation type="submission" date="2021-06" db="EMBL/GenBank/DDBJ databases">
        <authorList>
            <person name="Hodson N. C."/>
            <person name="Mongue J. A."/>
            <person name="Jaron S. K."/>
        </authorList>
    </citation>
    <scope>NUCLEOTIDE SEQUENCE</scope>
</reference>
<dbReference type="EMBL" id="CAJVCH010187685">
    <property type="protein sequence ID" value="CAG7730001.1"/>
    <property type="molecule type" value="Genomic_DNA"/>
</dbReference>
<protein>
    <recommendedName>
        <fullName evidence="4">Transmembrane protein 222</fullName>
    </recommendedName>
</protein>
<evidence type="ECO:0000313" key="3">
    <source>
        <dbReference type="Proteomes" id="UP000708208"/>
    </source>
</evidence>
<name>A0A8J2KRA1_9HEXA</name>
<dbReference type="InterPro" id="IPR008496">
    <property type="entry name" value="TMEM222/RTE1"/>
</dbReference>
<accession>A0A8J2KRA1</accession>
<dbReference type="PANTHER" id="PTHR20921:SF0">
    <property type="entry name" value="TRANSMEMBRANE PROTEIN 222"/>
    <property type="match status" value="1"/>
</dbReference>
<keyword evidence="1" id="KW-0812">Transmembrane</keyword>
<dbReference type="Proteomes" id="UP000708208">
    <property type="component" value="Unassembled WGS sequence"/>
</dbReference>
<keyword evidence="3" id="KW-1185">Reference proteome</keyword>
<proteinExistence type="predicted"/>
<dbReference type="Pfam" id="PF05608">
    <property type="entry name" value="RTE1"/>
    <property type="match status" value="1"/>
</dbReference>
<dbReference type="OrthoDB" id="267284at2759"/>
<dbReference type="AlphaFoldDB" id="A0A8J2KRA1"/>
<keyword evidence="1" id="KW-1133">Transmembrane helix</keyword>
<feature type="transmembrane region" description="Helical" evidence="1">
    <location>
        <begin position="160"/>
        <end position="178"/>
    </location>
</feature>
<sequence>MERAWYCSPKKVIVLLTIDIVQGKYGGVEEPEVPNIMVASASMEGQIDREKSRYPYCIVWTPIPLLTWFFPFIGHMGICYSTGVIRDFAGPYYVSEDNMAFGNPTRYLKLDYTKASNWDRSVYEASEEYKTRTHKLICDNCHSHVAMSLNLMKYRGMTSWNMIYLAAITFVGAKYVGVGGFLKTWLPSVILYSIIIAVCTIKL</sequence>
<keyword evidence="1" id="KW-0472">Membrane</keyword>
<organism evidence="2 3">
    <name type="scientific">Allacma fusca</name>
    <dbReference type="NCBI Taxonomy" id="39272"/>
    <lineage>
        <taxon>Eukaryota</taxon>
        <taxon>Metazoa</taxon>
        <taxon>Ecdysozoa</taxon>
        <taxon>Arthropoda</taxon>
        <taxon>Hexapoda</taxon>
        <taxon>Collembola</taxon>
        <taxon>Symphypleona</taxon>
        <taxon>Sminthuridae</taxon>
        <taxon>Allacma</taxon>
    </lineage>
</organism>